<sequence length="309" mass="34804">RYLGSKNNQAVAVASGTAALYLVLIGLGIKADDEIIVPTYTCSALLNAIFLARATPILVDINENDLNLDFEKTKNKISKKTKAIIITHTFGQPADLKKFLTLKIPIIEDCAVALGSKYNGRPVGVFGAAAIFSFYASKVITAGYGGMIFSKNKKLIAKIRDYREFDNRKIYYPRFNFQMSDLAAAIGRAQLKKLSKFLAKRQAIAKIYRHSISADLIWPKNLAGRKSNCYRLLLKCPSPRIIKKQFLKFGIRTILPIETYELLHRYLKQKPSNFPISEKIAKTMISLPIYPNLEDKEVKKIINQLNKIL</sequence>
<dbReference type="PANTHER" id="PTHR30244:SF34">
    <property type="entry name" value="DTDP-4-AMINO-4,6-DIDEOXYGALACTOSE TRANSAMINASE"/>
    <property type="match status" value="1"/>
</dbReference>
<protein>
    <recommendedName>
        <fullName evidence="5">Aminotransferase DegT</fullName>
    </recommendedName>
</protein>
<dbReference type="SUPFAM" id="SSF53383">
    <property type="entry name" value="PLP-dependent transferases"/>
    <property type="match status" value="1"/>
</dbReference>
<dbReference type="PANTHER" id="PTHR30244">
    <property type="entry name" value="TRANSAMINASE"/>
    <property type="match status" value="1"/>
</dbReference>
<feature type="transmembrane region" description="Helical" evidence="2">
    <location>
        <begin position="35"/>
        <end position="52"/>
    </location>
</feature>
<dbReference type="Gene3D" id="3.40.640.10">
    <property type="entry name" value="Type I PLP-dependent aspartate aminotransferase-like (Major domain)"/>
    <property type="match status" value="1"/>
</dbReference>
<proteinExistence type="inferred from homology"/>
<dbReference type="EMBL" id="MHIB01000042">
    <property type="protein sequence ID" value="OGY43111.1"/>
    <property type="molecule type" value="Genomic_DNA"/>
</dbReference>
<accession>A0A1G1XT10</accession>
<feature type="non-terminal residue" evidence="3">
    <location>
        <position position="1"/>
    </location>
</feature>
<evidence type="ECO:0000256" key="1">
    <source>
        <dbReference type="RuleBase" id="RU004508"/>
    </source>
</evidence>
<evidence type="ECO:0000313" key="3">
    <source>
        <dbReference type="EMBL" id="OGY43111.1"/>
    </source>
</evidence>
<dbReference type="InterPro" id="IPR000653">
    <property type="entry name" value="DegT/StrS_aminotransferase"/>
</dbReference>
<evidence type="ECO:0008006" key="5">
    <source>
        <dbReference type="Google" id="ProtNLM"/>
    </source>
</evidence>
<dbReference type="AlphaFoldDB" id="A0A1G1XT10"/>
<dbReference type="GO" id="GO:0008483">
    <property type="term" value="F:transaminase activity"/>
    <property type="evidence" value="ECO:0007669"/>
    <property type="project" value="TreeGrafter"/>
</dbReference>
<name>A0A1G1XT10_9BACT</name>
<keyword evidence="2" id="KW-0812">Transmembrane</keyword>
<dbReference type="Pfam" id="PF01041">
    <property type="entry name" value="DegT_DnrJ_EryC1"/>
    <property type="match status" value="1"/>
</dbReference>
<organism evidence="3 4">
    <name type="scientific">Candidatus Buchananbacteria bacterium RIFCSPHIGHO2_01_FULL_39_14</name>
    <dbReference type="NCBI Taxonomy" id="1797532"/>
    <lineage>
        <taxon>Bacteria</taxon>
        <taxon>Candidatus Buchananiibacteriota</taxon>
    </lineage>
</organism>
<keyword evidence="2" id="KW-0472">Membrane</keyword>
<dbReference type="STRING" id="1797532.A2729_05875"/>
<comment type="similarity">
    <text evidence="1">Belongs to the DegT/DnrJ/EryC1 family.</text>
</comment>
<keyword evidence="1" id="KW-0663">Pyridoxal phosphate</keyword>
<reference evidence="3 4" key="1">
    <citation type="journal article" date="2016" name="Nat. Commun.">
        <title>Thousands of microbial genomes shed light on interconnected biogeochemical processes in an aquifer system.</title>
        <authorList>
            <person name="Anantharaman K."/>
            <person name="Brown C.T."/>
            <person name="Hug L.A."/>
            <person name="Sharon I."/>
            <person name="Castelle C.J."/>
            <person name="Probst A.J."/>
            <person name="Thomas B.C."/>
            <person name="Singh A."/>
            <person name="Wilkins M.J."/>
            <person name="Karaoz U."/>
            <person name="Brodie E.L."/>
            <person name="Williams K.H."/>
            <person name="Hubbard S.S."/>
            <person name="Banfield J.F."/>
        </authorList>
    </citation>
    <scope>NUCLEOTIDE SEQUENCE [LARGE SCALE GENOMIC DNA]</scope>
</reference>
<dbReference type="InterPro" id="IPR015424">
    <property type="entry name" value="PyrdxlP-dep_Trfase"/>
</dbReference>
<dbReference type="InterPro" id="IPR015421">
    <property type="entry name" value="PyrdxlP-dep_Trfase_major"/>
</dbReference>
<gene>
    <name evidence="3" type="ORF">A2729_05875</name>
</gene>
<dbReference type="Proteomes" id="UP000178930">
    <property type="component" value="Unassembled WGS sequence"/>
</dbReference>
<dbReference type="GO" id="GO:0000271">
    <property type="term" value="P:polysaccharide biosynthetic process"/>
    <property type="evidence" value="ECO:0007669"/>
    <property type="project" value="TreeGrafter"/>
</dbReference>
<comment type="caution">
    <text evidence="3">The sequence shown here is derived from an EMBL/GenBank/DDBJ whole genome shotgun (WGS) entry which is preliminary data.</text>
</comment>
<keyword evidence="2" id="KW-1133">Transmembrane helix</keyword>
<dbReference type="GO" id="GO:0030170">
    <property type="term" value="F:pyridoxal phosphate binding"/>
    <property type="evidence" value="ECO:0007669"/>
    <property type="project" value="TreeGrafter"/>
</dbReference>
<feature type="transmembrane region" description="Helical" evidence="2">
    <location>
        <begin position="12"/>
        <end position="29"/>
    </location>
</feature>
<evidence type="ECO:0000256" key="2">
    <source>
        <dbReference type="SAM" id="Phobius"/>
    </source>
</evidence>
<evidence type="ECO:0000313" key="4">
    <source>
        <dbReference type="Proteomes" id="UP000178930"/>
    </source>
</evidence>